<proteinExistence type="predicted"/>
<dbReference type="EMBL" id="BQFW01000004">
    <property type="protein sequence ID" value="GJJ71076.1"/>
    <property type="molecule type" value="Genomic_DNA"/>
</dbReference>
<comment type="caution">
    <text evidence="1">The sequence shown here is derived from an EMBL/GenBank/DDBJ whole genome shotgun (WGS) entry which is preliminary data.</text>
</comment>
<name>A0A9P3H6M6_9FUNG</name>
<evidence type="ECO:0000313" key="2">
    <source>
        <dbReference type="Proteomes" id="UP000827284"/>
    </source>
</evidence>
<reference evidence="1" key="2">
    <citation type="journal article" date="2022" name="Microbiol. Resour. Announc.">
        <title>Whole-Genome Sequence of Entomortierella parvispora E1425, a Mucoromycotan Fungus Associated with Burkholderiaceae-Related Endosymbiotic Bacteria.</title>
        <authorList>
            <person name="Herlambang A."/>
            <person name="Guo Y."/>
            <person name="Takashima Y."/>
            <person name="Narisawa K."/>
            <person name="Ohta H."/>
            <person name="Nishizawa T."/>
        </authorList>
    </citation>
    <scope>NUCLEOTIDE SEQUENCE</scope>
    <source>
        <strain evidence="1">E1425</strain>
    </source>
</reference>
<protein>
    <submittedName>
        <fullName evidence="1">Uncharacterized protein</fullName>
    </submittedName>
</protein>
<gene>
    <name evidence="1" type="ORF">EMPS_03426</name>
</gene>
<reference evidence="1" key="1">
    <citation type="submission" date="2021-11" db="EMBL/GenBank/DDBJ databases">
        <authorList>
            <person name="Herlambang A."/>
            <person name="Guo Y."/>
            <person name="Takashima Y."/>
            <person name="Nishizawa T."/>
        </authorList>
    </citation>
    <scope>NUCLEOTIDE SEQUENCE</scope>
    <source>
        <strain evidence="1">E1425</strain>
    </source>
</reference>
<keyword evidence="2" id="KW-1185">Reference proteome</keyword>
<sequence>MSFITIGSYSGPSAEDPDAAMRELFTVPGNQQDGLSSILRYVQTKAGFTVGSTDTSLFHKILQDEFSDIVIYYPDRSTKNETRLAKGEQDEMIKNNASSQKVPDVLPVDKALQTKSLGDIQGVLTKSTIQFLNRMDGRDITLDVDEEHRIDTGFMEVVATGNSFYALNRSRMAERADWLVDKVIRDSLEEWCRRITSQGH</sequence>
<organism evidence="1 2">
    <name type="scientific">Entomortierella parvispora</name>
    <dbReference type="NCBI Taxonomy" id="205924"/>
    <lineage>
        <taxon>Eukaryota</taxon>
        <taxon>Fungi</taxon>
        <taxon>Fungi incertae sedis</taxon>
        <taxon>Mucoromycota</taxon>
        <taxon>Mortierellomycotina</taxon>
        <taxon>Mortierellomycetes</taxon>
        <taxon>Mortierellales</taxon>
        <taxon>Mortierellaceae</taxon>
        <taxon>Entomortierella</taxon>
    </lineage>
</organism>
<accession>A0A9P3H6M6</accession>
<dbReference type="OrthoDB" id="2428374at2759"/>
<evidence type="ECO:0000313" key="1">
    <source>
        <dbReference type="EMBL" id="GJJ71076.1"/>
    </source>
</evidence>
<dbReference type="AlphaFoldDB" id="A0A9P3H6M6"/>
<dbReference type="Proteomes" id="UP000827284">
    <property type="component" value="Unassembled WGS sequence"/>
</dbReference>